<dbReference type="InterPro" id="IPR022572">
    <property type="entry name" value="DNA_rep/recomb_RecO_N"/>
</dbReference>
<dbReference type="Pfam" id="PF11967">
    <property type="entry name" value="RecO_N"/>
    <property type="match status" value="1"/>
</dbReference>
<dbReference type="GO" id="GO:0043590">
    <property type="term" value="C:bacterial nucleoid"/>
    <property type="evidence" value="ECO:0007669"/>
    <property type="project" value="TreeGrafter"/>
</dbReference>
<dbReference type="NCBIfam" id="TIGR00613">
    <property type="entry name" value="reco"/>
    <property type="match status" value="1"/>
</dbReference>
<dbReference type="PANTHER" id="PTHR33991:SF1">
    <property type="entry name" value="DNA REPAIR PROTEIN RECO"/>
    <property type="match status" value="1"/>
</dbReference>
<dbReference type="PANTHER" id="PTHR33991">
    <property type="entry name" value="DNA REPAIR PROTEIN RECO"/>
    <property type="match status" value="1"/>
</dbReference>
<dbReference type="InterPro" id="IPR003717">
    <property type="entry name" value="RecO"/>
</dbReference>
<evidence type="ECO:0000256" key="4">
    <source>
        <dbReference type="ARBA" id="ARBA00023172"/>
    </source>
</evidence>
<dbReference type="Proteomes" id="UP000184128">
    <property type="component" value="Unassembled WGS sequence"/>
</dbReference>
<keyword evidence="10" id="KW-1185">Reference proteome</keyword>
<dbReference type="SUPFAM" id="SSF57863">
    <property type="entry name" value="ArfGap/RecO-like zinc finger"/>
    <property type="match status" value="1"/>
</dbReference>
<dbReference type="InterPro" id="IPR042242">
    <property type="entry name" value="RecO_C"/>
</dbReference>
<evidence type="ECO:0000256" key="2">
    <source>
        <dbReference type="ARBA" id="ARBA00021310"/>
    </source>
</evidence>
<name>A0A1M4Y3Z9_9LACT</name>
<evidence type="ECO:0000256" key="1">
    <source>
        <dbReference type="ARBA" id="ARBA00007452"/>
    </source>
</evidence>
<reference evidence="9 10" key="1">
    <citation type="submission" date="2016-11" db="EMBL/GenBank/DDBJ databases">
        <authorList>
            <person name="Jaros S."/>
            <person name="Januszkiewicz K."/>
            <person name="Wedrychowicz H."/>
        </authorList>
    </citation>
    <scope>NUCLEOTIDE SEQUENCE [LARGE SCALE GENOMIC DNA]</scope>
    <source>
        <strain evidence="9 10">DSM 15692</strain>
    </source>
</reference>
<organism evidence="9 10">
    <name type="scientific">Atopostipes suicloacalis DSM 15692</name>
    <dbReference type="NCBI Taxonomy" id="1121025"/>
    <lineage>
        <taxon>Bacteria</taxon>
        <taxon>Bacillati</taxon>
        <taxon>Bacillota</taxon>
        <taxon>Bacilli</taxon>
        <taxon>Lactobacillales</taxon>
        <taxon>Carnobacteriaceae</taxon>
        <taxon>Atopostipes</taxon>
    </lineage>
</organism>
<accession>A0A1M4Y3Z9</accession>
<evidence type="ECO:0000256" key="5">
    <source>
        <dbReference type="ARBA" id="ARBA00023204"/>
    </source>
</evidence>
<dbReference type="STRING" id="1121025.SAMN02745249_01606"/>
<evidence type="ECO:0000259" key="8">
    <source>
        <dbReference type="Pfam" id="PF11967"/>
    </source>
</evidence>
<keyword evidence="5 7" id="KW-0234">DNA repair</keyword>
<dbReference type="AlphaFoldDB" id="A0A1M4Y3Z9"/>
<gene>
    <name evidence="7" type="primary">recO</name>
    <name evidence="9" type="ORF">SAMN02745249_01606</name>
</gene>
<protein>
    <recommendedName>
        <fullName evidence="2 7">DNA repair protein RecO</fullName>
    </recommendedName>
    <alternativeName>
        <fullName evidence="6 7">Recombination protein O</fullName>
    </alternativeName>
</protein>
<dbReference type="Gene3D" id="2.40.50.140">
    <property type="entry name" value="Nucleic acid-binding proteins"/>
    <property type="match status" value="1"/>
</dbReference>
<dbReference type="HAMAP" id="MF_00201">
    <property type="entry name" value="RecO"/>
    <property type="match status" value="1"/>
</dbReference>
<dbReference type="InterPro" id="IPR037278">
    <property type="entry name" value="ARFGAP/RecO"/>
</dbReference>
<evidence type="ECO:0000313" key="10">
    <source>
        <dbReference type="Proteomes" id="UP000184128"/>
    </source>
</evidence>
<dbReference type="GO" id="GO:0006302">
    <property type="term" value="P:double-strand break repair"/>
    <property type="evidence" value="ECO:0007669"/>
    <property type="project" value="TreeGrafter"/>
</dbReference>
<evidence type="ECO:0000256" key="6">
    <source>
        <dbReference type="ARBA" id="ARBA00033409"/>
    </source>
</evidence>
<dbReference type="RefSeq" id="WP_073298338.1">
    <property type="nucleotide sequence ID" value="NZ_FQUF01000025.1"/>
</dbReference>
<proteinExistence type="inferred from homology"/>
<keyword evidence="3 7" id="KW-0227">DNA damage</keyword>
<keyword evidence="4 7" id="KW-0233">DNA recombination</keyword>
<dbReference type="EMBL" id="FQUF01000025">
    <property type="protein sequence ID" value="SHF00428.1"/>
    <property type="molecule type" value="Genomic_DNA"/>
</dbReference>
<comment type="function">
    <text evidence="7">Involved in DNA repair and RecF pathway recombination.</text>
</comment>
<dbReference type="InterPro" id="IPR012340">
    <property type="entry name" value="NA-bd_OB-fold"/>
</dbReference>
<evidence type="ECO:0000256" key="7">
    <source>
        <dbReference type="HAMAP-Rule" id="MF_00201"/>
    </source>
</evidence>
<dbReference type="Gene3D" id="1.20.1440.120">
    <property type="entry name" value="Recombination protein O, C-terminal domain"/>
    <property type="match status" value="1"/>
</dbReference>
<dbReference type="Pfam" id="PF02565">
    <property type="entry name" value="RecO_C"/>
    <property type="match status" value="1"/>
</dbReference>
<dbReference type="GO" id="GO:0006310">
    <property type="term" value="P:DNA recombination"/>
    <property type="evidence" value="ECO:0007669"/>
    <property type="project" value="UniProtKB-UniRule"/>
</dbReference>
<evidence type="ECO:0000313" key="9">
    <source>
        <dbReference type="EMBL" id="SHF00428.1"/>
    </source>
</evidence>
<sequence length="257" mass="29633">MAHLEEVEGIVLYQRKHRERDFLVKIFTKRFGKIMFFVRGAKRPQGEIFQAIQPFTTATFIADIRESGLSFLRGAKEIEQKRDLQLDIFSNAYATYVSALADAAVEDRLPYPSLYHLLVTGLHLIDEGYNPEVISNILEVKFLVVFGVGPNFSACSICGKTKGIFDYSDKYHGILCSEHFLEDPRRLHVDPKAVHLVRLYSVMDLEKIGEISIKKSTQEEIKRLIDHIYDQLVGLSLKSKKFIDNLYKWEDTLRKDD</sequence>
<evidence type="ECO:0000256" key="3">
    <source>
        <dbReference type="ARBA" id="ARBA00022763"/>
    </source>
</evidence>
<feature type="domain" description="DNA replication/recombination mediator RecO N-terminal" evidence="8">
    <location>
        <begin position="5"/>
        <end position="78"/>
    </location>
</feature>
<dbReference type="OrthoDB" id="9797083at2"/>
<dbReference type="SUPFAM" id="SSF50249">
    <property type="entry name" value="Nucleic acid-binding proteins"/>
    <property type="match status" value="1"/>
</dbReference>
<comment type="similarity">
    <text evidence="1 7">Belongs to the RecO family.</text>
</comment>